<dbReference type="Proteomes" id="UP000242188">
    <property type="component" value="Unassembled WGS sequence"/>
</dbReference>
<keyword evidence="2" id="KW-1185">Reference proteome</keyword>
<comment type="caution">
    <text evidence="1">The sequence shown here is derived from an EMBL/GenBank/DDBJ whole genome shotgun (WGS) entry which is preliminary data.</text>
</comment>
<dbReference type="EMBL" id="NEDP02005321">
    <property type="protein sequence ID" value="OWF42061.1"/>
    <property type="molecule type" value="Genomic_DNA"/>
</dbReference>
<evidence type="ECO:0000313" key="1">
    <source>
        <dbReference type="EMBL" id="OWF42061.1"/>
    </source>
</evidence>
<dbReference type="AlphaFoldDB" id="A0A210PZY8"/>
<accession>A0A210PZY8</accession>
<proteinExistence type="predicted"/>
<gene>
    <name evidence="1" type="ORF">KP79_PYT24391</name>
</gene>
<organism evidence="1 2">
    <name type="scientific">Mizuhopecten yessoensis</name>
    <name type="common">Japanese scallop</name>
    <name type="synonym">Patinopecten yessoensis</name>
    <dbReference type="NCBI Taxonomy" id="6573"/>
    <lineage>
        <taxon>Eukaryota</taxon>
        <taxon>Metazoa</taxon>
        <taxon>Spiralia</taxon>
        <taxon>Lophotrochozoa</taxon>
        <taxon>Mollusca</taxon>
        <taxon>Bivalvia</taxon>
        <taxon>Autobranchia</taxon>
        <taxon>Pteriomorphia</taxon>
        <taxon>Pectinida</taxon>
        <taxon>Pectinoidea</taxon>
        <taxon>Pectinidae</taxon>
        <taxon>Mizuhopecten</taxon>
    </lineage>
</organism>
<protein>
    <submittedName>
        <fullName evidence="1">Uncharacterized protein</fullName>
    </submittedName>
</protein>
<evidence type="ECO:0000313" key="2">
    <source>
        <dbReference type="Proteomes" id="UP000242188"/>
    </source>
</evidence>
<reference evidence="1 2" key="1">
    <citation type="journal article" date="2017" name="Nat. Ecol. Evol.">
        <title>Scallop genome provides insights into evolution of bilaterian karyotype and development.</title>
        <authorList>
            <person name="Wang S."/>
            <person name="Zhang J."/>
            <person name="Jiao W."/>
            <person name="Li J."/>
            <person name="Xun X."/>
            <person name="Sun Y."/>
            <person name="Guo X."/>
            <person name="Huan P."/>
            <person name="Dong B."/>
            <person name="Zhang L."/>
            <person name="Hu X."/>
            <person name="Sun X."/>
            <person name="Wang J."/>
            <person name="Zhao C."/>
            <person name="Wang Y."/>
            <person name="Wang D."/>
            <person name="Huang X."/>
            <person name="Wang R."/>
            <person name="Lv J."/>
            <person name="Li Y."/>
            <person name="Zhang Z."/>
            <person name="Liu B."/>
            <person name="Lu W."/>
            <person name="Hui Y."/>
            <person name="Liang J."/>
            <person name="Zhou Z."/>
            <person name="Hou R."/>
            <person name="Li X."/>
            <person name="Liu Y."/>
            <person name="Li H."/>
            <person name="Ning X."/>
            <person name="Lin Y."/>
            <person name="Zhao L."/>
            <person name="Xing Q."/>
            <person name="Dou J."/>
            <person name="Li Y."/>
            <person name="Mao J."/>
            <person name="Guo H."/>
            <person name="Dou H."/>
            <person name="Li T."/>
            <person name="Mu C."/>
            <person name="Jiang W."/>
            <person name="Fu Q."/>
            <person name="Fu X."/>
            <person name="Miao Y."/>
            <person name="Liu J."/>
            <person name="Yu Q."/>
            <person name="Li R."/>
            <person name="Liao H."/>
            <person name="Li X."/>
            <person name="Kong Y."/>
            <person name="Jiang Z."/>
            <person name="Chourrout D."/>
            <person name="Li R."/>
            <person name="Bao Z."/>
        </authorList>
    </citation>
    <scope>NUCLEOTIDE SEQUENCE [LARGE SCALE GENOMIC DNA]</scope>
    <source>
        <strain evidence="1 2">PY_sf001</strain>
    </source>
</reference>
<name>A0A210PZY8_MIZYE</name>
<sequence length="78" mass="8607">MVGKDAELYLVSKVALGRGKFFHIPKSNWGQSSSVHVSSLATLDTYSSRNGPVGGDISPNGHELILKMLDHVLFWYVF</sequence>